<dbReference type="InterPro" id="IPR041619">
    <property type="entry name" value="NAPRTase_C"/>
</dbReference>
<dbReference type="PIRSF" id="PIRSF000484">
    <property type="entry name" value="NAPRT"/>
    <property type="match status" value="1"/>
</dbReference>
<dbReference type="InterPro" id="IPR040727">
    <property type="entry name" value="NAPRTase_N"/>
</dbReference>
<reference evidence="13 14" key="1">
    <citation type="journal article" date="2014" name="Int. J. Syst. Evol. Microbiol.">
        <title>Complete genome sequence of Corynebacterium casei LMG S-19264T (=DSM 44701T), isolated from a smear-ripened cheese.</title>
        <authorList>
            <consortium name="US DOE Joint Genome Institute (JGI-PGF)"/>
            <person name="Walter F."/>
            <person name="Albersmeier A."/>
            <person name="Kalinowski J."/>
            <person name="Ruckert C."/>
        </authorList>
    </citation>
    <scope>NUCLEOTIDE SEQUENCE [LARGE SCALE GENOMIC DNA]</scope>
    <source>
        <strain evidence="13 14">CGMCC 1.7286</strain>
    </source>
</reference>
<keyword evidence="7 9" id="KW-0808">Transferase</keyword>
<dbReference type="NCBIfam" id="NF006696">
    <property type="entry name" value="PRK09243.1-3"/>
    <property type="match status" value="1"/>
</dbReference>
<evidence type="ECO:0000256" key="1">
    <source>
        <dbReference type="ARBA" id="ARBA00004952"/>
    </source>
</evidence>
<dbReference type="NCBIfam" id="NF009131">
    <property type="entry name" value="PRK12484.1"/>
    <property type="match status" value="1"/>
</dbReference>
<comment type="caution">
    <text evidence="13">The sequence shown here is derived from an EMBL/GenBank/DDBJ whole genome shotgun (WGS) entry which is preliminary data.</text>
</comment>
<dbReference type="Gene3D" id="3.20.140.10">
    <property type="entry name" value="nicotinate phosphoribosyltransferase"/>
    <property type="match status" value="2"/>
</dbReference>
<evidence type="ECO:0000256" key="7">
    <source>
        <dbReference type="ARBA" id="ARBA00022679"/>
    </source>
</evidence>
<dbReference type="SUPFAM" id="SSF51690">
    <property type="entry name" value="Nicotinate/Quinolinate PRTase C-terminal domain-like"/>
    <property type="match status" value="1"/>
</dbReference>
<evidence type="ECO:0000256" key="5">
    <source>
        <dbReference type="ARBA" id="ARBA00022598"/>
    </source>
</evidence>
<evidence type="ECO:0000256" key="9">
    <source>
        <dbReference type="RuleBase" id="RU365100"/>
    </source>
</evidence>
<dbReference type="Gene3D" id="3.20.20.70">
    <property type="entry name" value="Aldolase class I"/>
    <property type="match status" value="1"/>
</dbReference>
<dbReference type="GO" id="GO:0047280">
    <property type="term" value="F:nicotinamide phosphoribosyltransferase activity"/>
    <property type="evidence" value="ECO:0007669"/>
    <property type="project" value="UniProtKB-ARBA"/>
</dbReference>
<dbReference type="InterPro" id="IPR007229">
    <property type="entry name" value="Nic_PRibTrfase-Fam"/>
</dbReference>
<dbReference type="InterPro" id="IPR013785">
    <property type="entry name" value="Aldolase_TIM"/>
</dbReference>
<dbReference type="InterPro" id="IPR041525">
    <property type="entry name" value="N/Namide_PRibTrfase"/>
</dbReference>
<feature type="domain" description="Nicotinate/nicotinamide phosphoribosyltransferase" evidence="10">
    <location>
        <begin position="156"/>
        <end position="336"/>
    </location>
</feature>
<comment type="function">
    <text evidence="9">Catalyzes the first step in the biosynthesis of NAD from nicotinic acid, the ATP-dependent synthesis of beta-nicotinate D-ribonucleotide from nicotinate and 5-phospho-D-ribose 1-phosphate.</text>
</comment>
<gene>
    <name evidence="13" type="ORF">GCM10011348_39680</name>
</gene>
<name>A0A917ZNC4_9GAMM</name>
<feature type="domain" description="Nicotinate phosphoribosyltransferase C-terminal" evidence="12">
    <location>
        <begin position="385"/>
        <end position="441"/>
    </location>
</feature>
<evidence type="ECO:0000259" key="10">
    <source>
        <dbReference type="Pfam" id="PF04095"/>
    </source>
</evidence>
<dbReference type="GO" id="GO:0005829">
    <property type="term" value="C:cytosol"/>
    <property type="evidence" value="ECO:0007669"/>
    <property type="project" value="TreeGrafter"/>
</dbReference>
<keyword evidence="14" id="KW-1185">Reference proteome</keyword>
<dbReference type="Pfam" id="PF17767">
    <property type="entry name" value="NAPRTase_N"/>
    <property type="match status" value="1"/>
</dbReference>
<dbReference type="CDD" id="cd01570">
    <property type="entry name" value="NAPRTase_A"/>
    <property type="match status" value="1"/>
</dbReference>
<sequence>MSDRDLLCDSPQLTDLYQLTMLQGYLDRDMHAEAVFEFFVRKLPDNRNFLLAAGLEQLLEFLECARFSEAELDYLGQSGFFGRNLIDYLANFRFTGSVHALPEGTLFFGNEPLVRITAPLPQAQLIETRLINLLQLPVMIASKAARCRMAAGDALLVDFGLRRAHGAEAGLHAARAAYIGGFDGTSNVLAGQRFGVPLFGTMAHAFVQAHDDEMSAFRSFANSQPDNLVLLIDTYDTDRGARRVAKLADELASRGVRIKAVRIDSGELGDEARRVRVILDQAGHPEIGIFVSSSLDEYLIRSLVKREVPIGGYGIGTHLTTCADAPYLNCAYKLEEYDGQPRRKRSSGKATWPGAKQLYRYVDESGLLRFDRLCTAREPVSGGAALLQPVMNNGRRLQASEPLERIRERVREQLELLPAPWRELDQPASPVVQVSDALQQLAADTDRLNDGGKG</sequence>
<dbReference type="PANTHER" id="PTHR11098:SF1">
    <property type="entry name" value="NICOTINATE PHOSPHORIBOSYLTRANSFERASE"/>
    <property type="match status" value="1"/>
</dbReference>
<comment type="catalytic activity">
    <reaction evidence="8 9">
        <text>5-phospho-alpha-D-ribose 1-diphosphate + nicotinate + ATP + H2O = nicotinate beta-D-ribonucleotide + ADP + phosphate + diphosphate</text>
        <dbReference type="Rhea" id="RHEA:36163"/>
        <dbReference type="ChEBI" id="CHEBI:15377"/>
        <dbReference type="ChEBI" id="CHEBI:30616"/>
        <dbReference type="ChEBI" id="CHEBI:32544"/>
        <dbReference type="ChEBI" id="CHEBI:33019"/>
        <dbReference type="ChEBI" id="CHEBI:43474"/>
        <dbReference type="ChEBI" id="CHEBI:57502"/>
        <dbReference type="ChEBI" id="CHEBI:58017"/>
        <dbReference type="ChEBI" id="CHEBI:456216"/>
        <dbReference type="EC" id="6.3.4.21"/>
    </reaction>
</comment>
<dbReference type="InterPro" id="IPR036068">
    <property type="entry name" value="Nicotinate_pribotase-like_C"/>
</dbReference>
<dbReference type="AlphaFoldDB" id="A0A917ZNC4"/>
<comment type="PTM">
    <text evidence="9">Transiently phosphorylated on a His residue during the reaction cycle. Phosphorylation strongly increases the affinity for substrates and increases the rate of nicotinate D-ribonucleotide production. Dephosphorylation regenerates the low-affinity form of the enzyme, leading to product release.</text>
</comment>
<evidence type="ECO:0000256" key="3">
    <source>
        <dbReference type="ARBA" id="ARBA00013236"/>
    </source>
</evidence>
<dbReference type="GO" id="GO:0034355">
    <property type="term" value="P:NAD+ biosynthetic process via the salvage pathway"/>
    <property type="evidence" value="ECO:0007669"/>
    <property type="project" value="TreeGrafter"/>
</dbReference>
<dbReference type="Pfam" id="PF04095">
    <property type="entry name" value="NAPRTase"/>
    <property type="match status" value="1"/>
</dbReference>
<keyword evidence="5 9" id="KW-0436">Ligase</keyword>
<dbReference type="GO" id="GO:0004516">
    <property type="term" value="F:nicotinate phosphoribosyltransferase activity"/>
    <property type="evidence" value="ECO:0007669"/>
    <property type="project" value="UniProtKB-UniRule"/>
</dbReference>
<evidence type="ECO:0000259" key="12">
    <source>
        <dbReference type="Pfam" id="PF17956"/>
    </source>
</evidence>
<evidence type="ECO:0000313" key="14">
    <source>
        <dbReference type="Proteomes" id="UP000599578"/>
    </source>
</evidence>
<keyword evidence="6 9" id="KW-0662">Pyridine nucleotide biosynthesis</keyword>
<comment type="similarity">
    <text evidence="2 9">Belongs to the NAPRTase family.</text>
</comment>
<dbReference type="RefSeq" id="WP_188862369.1">
    <property type="nucleotide sequence ID" value="NZ_BMLT01000012.1"/>
</dbReference>
<dbReference type="Proteomes" id="UP000599578">
    <property type="component" value="Unassembled WGS sequence"/>
</dbReference>
<evidence type="ECO:0000259" key="11">
    <source>
        <dbReference type="Pfam" id="PF17767"/>
    </source>
</evidence>
<protein>
    <recommendedName>
        <fullName evidence="3 9">Nicotinate phosphoribosyltransferase</fullName>
        <ecNumber evidence="3 9">6.3.4.21</ecNumber>
    </recommendedName>
</protein>
<evidence type="ECO:0000256" key="8">
    <source>
        <dbReference type="ARBA" id="ARBA00048668"/>
    </source>
</evidence>
<dbReference type="PANTHER" id="PTHR11098">
    <property type="entry name" value="NICOTINATE PHOSPHORIBOSYLTRANSFERASE"/>
    <property type="match status" value="1"/>
</dbReference>
<feature type="domain" description="Nicotinate phosphoribosyltransferase N-terminal" evidence="11">
    <location>
        <begin position="13"/>
        <end position="134"/>
    </location>
</feature>
<dbReference type="EC" id="6.3.4.21" evidence="3 9"/>
<dbReference type="Pfam" id="PF17956">
    <property type="entry name" value="NAPRTase_C"/>
    <property type="match status" value="1"/>
</dbReference>
<keyword evidence="4" id="KW-0597">Phosphoprotein</keyword>
<comment type="pathway">
    <text evidence="1 9">Cofactor biosynthesis; NAD(+) biosynthesis; nicotinate D-ribonucleotide from nicotinate: step 1/1.</text>
</comment>
<organism evidence="13 14">
    <name type="scientific">Marinobacterium nitratireducens</name>
    <dbReference type="NCBI Taxonomy" id="518897"/>
    <lineage>
        <taxon>Bacteria</taxon>
        <taxon>Pseudomonadati</taxon>
        <taxon>Pseudomonadota</taxon>
        <taxon>Gammaproteobacteria</taxon>
        <taxon>Oceanospirillales</taxon>
        <taxon>Oceanospirillaceae</taxon>
        <taxon>Marinobacterium</taxon>
    </lineage>
</organism>
<evidence type="ECO:0000256" key="6">
    <source>
        <dbReference type="ARBA" id="ARBA00022642"/>
    </source>
</evidence>
<evidence type="ECO:0000256" key="2">
    <source>
        <dbReference type="ARBA" id="ARBA00010897"/>
    </source>
</evidence>
<dbReference type="FunFam" id="3.20.20.70:FF:000076">
    <property type="entry name" value="Nicotinate phosphoribosyltransferase"/>
    <property type="match status" value="1"/>
</dbReference>
<keyword evidence="13" id="KW-0328">Glycosyltransferase</keyword>
<proteinExistence type="inferred from homology"/>
<dbReference type="SUPFAM" id="SSF54675">
    <property type="entry name" value="Nicotinate/Quinolinate PRTase N-terminal domain-like"/>
    <property type="match status" value="1"/>
</dbReference>
<dbReference type="NCBIfam" id="TIGR01513">
    <property type="entry name" value="NAPRTase_put"/>
    <property type="match status" value="1"/>
</dbReference>
<dbReference type="EMBL" id="BMLT01000012">
    <property type="protein sequence ID" value="GGO87154.1"/>
    <property type="molecule type" value="Genomic_DNA"/>
</dbReference>
<evidence type="ECO:0000313" key="13">
    <source>
        <dbReference type="EMBL" id="GGO87154.1"/>
    </source>
</evidence>
<evidence type="ECO:0000256" key="4">
    <source>
        <dbReference type="ARBA" id="ARBA00022553"/>
    </source>
</evidence>
<dbReference type="InterPro" id="IPR006405">
    <property type="entry name" value="Nic_PRibTrfase_pncB"/>
</dbReference>
<accession>A0A917ZNC4</accession>